<reference evidence="9 10" key="1">
    <citation type="submission" date="2019-08" db="EMBL/GenBank/DDBJ databases">
        <title>Calorimonas adulescens gen. nov., sp. nov., an anaerobic thermophilic bacterium from Sakhalin hot spring.</title>
        <authorList>
            <person name="Khomyakova M.A."/>
            <person name="Merkel A.Y."/>
            <person name="Novikov A."/>
            <person name="Bonch-Osmolovskaya E.A."/>
            <person name="Slobodkin A.I."/>
        </authorList>
    </citation>
    <scope>NUCLEOTIDE SEQUENCE [LARGE SCALE GENOMIC DNA]</scope>
    <source>
        <strain evidence="9 10">A05MB</strain>
    </source>
</reference>
<evidence type="ECO:0000256" key="5">
    <source>
        <dbReference type="ARBA" id="ARBA00055319"/>
    </source>
</evidence>
<dbReference type="AlphaFoldDB" id="A0A5D8QCK0"/>
<evidence type="ECO:0000256" key="1">
    <source>
        <dbReference type="ARBA" id="ARBA00022491"/>
    </source>
</evidence>
<comment type="similarity">
    <text evidence="6">Belongs to the HrcA family.</text>
</comment>
<evidence type="ECO:0000256" key="6">
    <source>
        <dbReference type="HAMAP-Rule" id="MF_00081"/>
    </source>
</evidence>
<protein>
    <recommendedName>
        <fullName evidence="6">Heat-inducible transcription repressor HrcA</fullName>
    </recommendedName>
</protein>
<dbReference type="GO" id="GO:0003677">
    <property type="term" value="F:DNA binding"/>
    <property type="evidence" value="ECO:0007669"/>
    <property type="project" value="InterPro"/>
</dbReference>
<dbReference type="FunFam" id="1.10.10.10:FF:000049">
    <property type="entry name" value="Heat-inducible transcription repressor HrcA"/>
    <property type="match status" value="1"/>
</dbReference>
<dbReference type="Gene3D" id="1.10.10.10">
    <property type="entry name" value="Winged helix-like DNA-binding domain superfamily/Winged helix DNA-binding domain"/>
    <property type="match status" value="1"/>
</dbReference>
<dbReference type="NCBIfam" id="TIGR00331">
    <property type="entry name" value="hrcA"/>
    <property type="match status" value="1"/>
</dbReference>
<gene>
    <name evidence="6 9" type="primary">hrcA</name>
    <name evidence="9" type="ORF">FWJ32_07625</name>
</gene>
<evidence type="ECO:0000259" key="7">
    <source>
        <dbReference type="Pfam" id="PF01628"/>
    </source>
</evidence>
<dbReference type="InterPro" id="IPR021153">
    <property type="entry name" value="HrcA_C"/>
</dbReference>
<dbReference type="PANTHER" id="PTHR34824:SF1">
    <property type="entry name" value="HEAT-INDUCIBLE TRANSCRIPTION REPRESSOR HRCA"/>
    <property type="match status" value="1"/>
</dbReference>
<feature type="domain" description="Winged helix-turn-helix transcription repressor HrcA DNA-binding" evidence="8">
    <location>
        <begin position="6"/>
        <end position="76"/>
    </location>
</feature>
<dbReference type="Gene3D" id="3.30.390.60">
    <property type="entry name" value="Heat-inducible transcription repressor hrca homolog, domain 3"/>
    <property type="match status" value="1"/>
</dbReference>
<keyword evidence="4 6" id="KW-0804">Transcription</keyword>
<dbReference type="InterPro" id="IPR002571">
    <property type="entry name" value="HrcA"/>
</dbReference>
<evidence type="ECO:0000256" key="4">
    <source>
        <dbReference type="ARBA" id="ARBA00023163"/>
    </source>
</evidence>
<comment type="function">
    <text evidence="5 6">Negative regulator of class I heat shock genes (grpE-dnaK-dnaJ and groELS operons). Prevents heat-shock induction of these operons.</text>
</comment>
<dbReference type="Gene3D" id="3.30.450.40">
    <property type="match status" value="1"/>
</dbReference>
<proteinExistence type="inferred from homology"/>
<dbReference type="InterPro" id="IPR029016">
    <property type="entry name" value="GAF-like_dom_sf"/>
</dbReference>
<dbReference type="InterPro" id="IPR023120">
    <property type="entry name" value="WHTH_transcript_rep_HrcA_IDD"/>
</dbReference>
<accession>A0A5D8QCK0</accession>
<dbReference type="InterPro" id="IPR036388">
    <property type="entry name" value="WH-like_DNA-bd_sf"/>
</dbReference>
<keyword evidence="10" id="KW-1185">Reference proteome</keyword>
<dbReference type="InterPro" id="IPR005104">
    <property type="entry name" value="WHTH_HrcA_DNA-bd"/>
</dbReference>
<evidence type="ECO:0000259" key="8">
    <source>
        <dbReference type="Pfam" id="PF03444"/>
    </source>
</evidence>
<dbReference type="Pfam" id="PF01628">
    <property type="entry name" value="HrcA"/>
    <property type="match status" value="1"/>
</dbReference>
<keyword evidence="1 6" id="KW-0678">Repressor</keyword>
<name>A0A5D8QCK0_9THEO</name>
<evidence type="ECO:0000256" key="2">
    <source>
        <dbReference type="ARBA" id="ARBA00023015"/>
    </source>
</evidence>
<evidence type="ECO:0000313" key="10">
    <source>
        <dbReference type="Proteomes" id="UP000322976"/>
    </source>
</evidence>
<feature type="domain" description="Heat-inducible transcription repressor HrcA C-terminal" evidence="7">
    <location>
        <begin position="107"/>
        <end position="325"/>
    </location>
</feature>
<dbReference type="SUPFAM" id="SSF55781">
    <property type="entry name" value="GAF domain-like"/>
    <property type="match status" value="1"/>
</dbReference>
<comment type="caution">
    <text evidence="9">The sequence shown here is derived from an EMBL/GenBank/DDBJ whole genome shotgun (WGS) entry which is preliminary data.</text>
</comment>
<keyword evidence="3 6" id="KW-0346">Stress response</keyword>
<evidence type="ECO:0000256" key="3">
    <source>
        <dbReference type="ARBA" id="ARBA00023016"/>
    </source>
</evidence>
<dbReference type="GO" id="GO:0045892">
    <property type="term" value="P:negative regulation of DNA-templated transcription"/>
    <property type="evidence" value="ECO:0007669"/>
    <property type="project" value="UniProtKB-UniRule"/>
</dbReference>
<evidence type="ECO:0000313" key="9">
    <source>
        <dbReference type="EMBL" id="TZE81839.1"/>
    </source>
</evidence>
<dbReference type="EMBL" id="VTPS01000010">
    <property type="protein sequence ID" value="TZE81839.1"/>
    <property type="molecule type" value="Genomic_DNA"/>
</dbReference>
<organism evidence="9 10">
    <name type="scientific">Calorimonas adulescens</name>
    <dbReference type="NCBI Taxonomy" id="2606906"/>
    <lineage>
        <taxon>Bacteria</taxon>
        <taxon>Bacillati</taxon>
        <taxon>Bacillota</taxon>
        <taxon>Clostridia</taxon>
        <taxon>Thermoanaerobacterales</taxon>
        <taxon>Thermoanaerobacteraceae</taxon>
        <taxon>Calorimonas</taxon>
    </lineage>
</organism>
<dbReference type="PIRSF" id="PIRSF005485">
    <property type="entry name" value="HrcA"/>
    <property type="match status" value="1"/>
</dbReference>
<sequence length="346" mass="39339">MMFMILTGRKKKILEAIIEDYITTAEPVGSRTLAKNYNLGISPATIRNEMSDLEEMGYLEQPHTSAGRIPSDRGYRAYVNEILTNRHKNRTGEGILYLRSLNNGGIEKLLKEVLKIISDVTEYTSIALTPYTVERTIKQVEFLQFNDYSAVVVLVTDSGAIKSTIVKFSNVISSKMIDTLNLHFNRLLKGQSLDKIDEKTVEEIRRSINLPIDVGWLVDVIKNSLISDVETEILLEGTTNFFKFPEYRDIDRVKTILSFFEDTKMIVEMLMPYVNDDISITIGSENKFDEVKDCSIITVTYNIKGKNAGAISIIGPKRMNYDKVINIMDEVGVRLNRILTDYLYGE</sequence>
<dbReference type="HAMAP" id="MF_00081">
    <property type="entry name" value="HrcA"/>
    <property type="match status" value="1"/>
</dbReference>
<dbReference type="SUPFAM" id="SSF46785">
    <property type="entry name" value="Winged helix' DNA-binding domain"/>
    <property type="match status" value="1"/>
</dbReference>
<dbReference type="PANTHER" id="PTHR34824">
    <property type="entry name" value="HEAT-INDUCIBLE TRANSCRIPTION REPRESSOR HRCA"/>
    <property type="match status" value="1"/>
</dbReference>
<dbReference type="Pfam" id="PF03444">
    <property type="entry name" value="WHD_HrcA"/>
    <property type="match status" value="1"/>
</dbReference>
<dbReference type="Proteomes" id="UP000322976">
    <property type="component" value="Unassembled WGS sequence"/>
</dbReference>
<dbReference type="InterPro" id="IPR036390">
    <property type="entry name" value="WH_DNA-bd_sf"/>
</dbReference>
<keyword evidence="2 6" id="KW-0805">Transcription regulation</keyword>